<dbReference type="RefSeq" id="WP_120174132.1">
    <property type="nucleotide sequence ID" value="NZ_AP018049.1"/>
</dbReference>
<keyword evidence="1" id="KW-0812">Transmembrane</keyword>
<evidence type="ECO:0000313" key="2">
    <source>
        <dbReference type="EMBL" id="BBA28969.1"/>
    </source>
</evidence>
<organism evidence="2 3">
    <name type="scientific">Prevotella melaninogenica</name>
    <dbReference type="NCBI Taxonomy" id="28132"/>
    <lineage>
        <taxon>Bacteria</taxon>
        <taxon>Pseudomonadati</taxon>
        <taxon>Bacteroidota</taxon>
        <taxon>Bacteroidia</taxon>
        <taxon>Bacteroidales</taxon>
        <taxon>Prevotellaceae</taxon>
        <taxon>Prevotella</taxon>
    </lineage>
</organism>
<feature type="transmembrane region" description="Helical" evidence="1">
    <location>
        <begin position="88"/>
        <end position="115"/>
    </location>
</feature>
<feature type="transmembrane region" description="Helical" evidence="1">
    <location>
        <begin position="6"/>
        <end position="21"/>
    </location>
</feature>
<keyword evidence="1" id="KW-0472">Membrane</keyword>
<feature type="transmembrane region" description="Helical" evidence="1">
    <location>
        <begin position="325"/>
        <end position="342"/>
    </location>
</feature>
<dbReference type="Proteomes" id="UP000267517">
    <property type="component" value="Chromosome I"/>
</dbReference>
<feature type="transmembrane region" description="Helical" evidence="1">
    <location>
        <begin position="297"/>
        <end position="313"/>
    </location>
</feature>
<name>A0A250KH11_9BACT</name>
<gene>
    <name evidence="2" type="ORF">PMEL1_00889</name>
</gene>
<protein>
    <recommendedName>
        <fullName evidence="4">EpsG family protein</fullName>
    </recommendedName>
</protein>
<reference evidence="2 3" key="1">
    <citation type="submission" date="2017-05" db="EMBL/GenBank/DDBJ databases">
        <title>whole genome sequence of Prevotella melaninogenica GAI 07411.</title>
        <authorList>
            <person name="Kondo Y."/>
            <person name="Hoshino T."/>
        </authorList>
    </citation>
    <scope>NUCLEOTIDE SEQUENCE [LARGE SCALE GENOMIC DNA]</scope>
    <source>
        <strain evidence="2 3">GAI 07411</strain>
    </source>
</reference>
<feature type="transmembrane region" description="Helical" evidence="1">
    <location>
        <begin position="242"/>
        <end position="259"/>
    </location>
</feature>
<dbReference type="InterPro" id="IPR049458">
    <property type="entry name" value="EpsG-like"/>
</dbReference>
<sequence length="387" mass="45035">MGIYFLVFAVCLLYFLVAGGNKKMAKDNRLLAIFFLYLALFVGLGDMIGGYDRYIYGEAFDYIADITWGDKNYANAIYLVNGNEYGYFAWQILMSFITTNRYVFILFTTVLIYALFYRSFVKYIDNYPFACIVFLGMMFFFTMTYLRQMIAIGVAWQGIEHIWKRNMVRFFIYVTLAATFHTAVLIFGIIYFIPLKKYSKKSILWVLIACLLIGLTPIPNMLLASAGDTTGKTGGYTDQDQGFRIEYVLEVMFFIFIIFKNHKYISDDKKTLTFLNMCYVLCAILFVFMRFGQGGRFAWSFFLGLFYMLPKLLCQRRISSVNRGLVVCVFFALFVRINNAWAPMQVPYKTFLTNGVPAGNGNIYNKYEYDDNYTINKLYRPAFTFLK</sequence>
<feature type="transmembrane region" description="Helical" evidence="1">
    <location>
        <begin position="271"/>
        <end position="291"/>
    </location>
</feature>
<proteinExistence type="predicted"/>
<dbReference type="OrthoDB" id="1061912at2"/>
<dbReference type="Pfam" id="PF14897">
    <property type="entry name" value="EpsG"/>
    <property type="match status" value="1"/>
</dbReference>
<feature type="transmembrane region" description="Helical" evidence="1">
    <location>
        <begin position="204"/>
        <end position="222"/>
    </location>
</feature>
<feature type="transmembrane region" description="Helical" evidence="1">
    <location>
        <begin position="170"/>
        <end position="192"/>
    </location>
</feature>
<dbReference type="EMBL" id="AP018049">
    <property type="protein sequence ID" value="BBA28969.1"/>
    <property type="molecule type" value="Genomic_DNA"/>
</dbReference>
<dbReference type="AlphaFoldDB" id="A0A250KH11"/>
<evidence type="ECO:0000313" key="3">
    <source>
        <dbReference type="Proteomes" id="UP000267517"/>
    </source>
</evidence>
<feature type="transmembrane region" description="Helical" evidence="1">
    <location>
        <begin position="30"/>
        <end position="51"/>
    </location>
</feature>
<accession>A0A250KH11</accession>
<feature type="transmembrane region" description="Helical" evidence="1">
    <location>
        <begin position="127"/>
        <end position="150"/>
    </location>
</feature>
<evidence type="ECO:0000256" key="1">
    <source>
        <dbReference type="SAM" id="Phobius"/>
    </source>
</evidence>
<evidence type="ECO:0008006" key="4">
    <source>
        <dbReference type="Google" id="ProtNLM"/>
    </source>
</evidence>
<keyword evidence="1" id="KW-1133">Transmembrane helix</keyword>